<reference evidence="1" key="1">
    <citation type="submission" date="2021-09" db="EMBL/GenBank/DDBJ databases">
        <authorList>
            <consortium name="AG Swart"/>
            <person name="Singh M."/>
            <person name="Singh A."/>
            <person name="Seah K."/>
            <person name="Emmerich C."/>
        </authorList>
    </citation>
    <scope>NUCLEOTIDE SEQUENCE</scope>
    <source>
        <strain evidence="1">ATCC30299</strain>
    </source>
</reference>
<proteinExistence type="predicted"/>
<gene>
    <name evidence="1" type="ORF">BSTOLATCC_MIC43539</name>
</gene>
<evidence type="ECO:0000313" key="1">
    <source>
        <dbReference type="EMBL" id="CAG9327106.1"/>
    </source>
</evidence>
<name>A0AAU9K1P6_9CILI</name>
<sequence length="106" mass="11786">MVRLGVGKRIMQRPLCTTRSIDQELRARLKFYHFAESARIPIIWNFYTGNLCSRSGTGSTVIEIRKTKAQGLFGLEAYACARHSDGVGKLEIEGEVLVGGIELTLN</sequence>
<organism evidence="1 2">
    <name type="scientific">Blepharisma stoltei</name>
    <dbReference type="NCBI Taxonomy" id="1481888"/>
    <lineage>
        <taxon>Eukaryota</taxon>
        <taxon>Sar</taxon>
        <taxon>Alveolata</taxon>
        <taxon>Ciliophora</taxon>
        <taxon>Postciliodesmatophora</taxon>
        <taxon>Heterotrichea</taxon>
        <taxon>Heterotrichida</taxon>
        <taxon>Blepharismidae</taxon>
        <taxon>Blepharisma</taxon>
    </lineage>
</organism>
<dbReference type="AlphaFoldDB" id="A0AAU9K1P6"/>
<keyword evidence="2" id="KW-1185">Reference proteome</keyword>
<dbReference type="Proteomes" id="UP001162131">
    <property type="component" value="Unassembled WGS sequence"/>
</dbReference>
<comment type="caution">
    <text evidence="1">The sequence shown here is derived from an EMBL/GenBank/DDBJ whole genome shotgun (WGS) entry which is preliminary data.</text>
</comment>
<protein>
    <submittedName>
        <fullName evidence="1">Uncharacterized protein</fullName>
    </submittedName>
</protein>
<dbReference type="EMBL" id="CAJZBQ010000043">
    <property type="protein sequence ID" value="CAG9327106.1"/>
    <property type="molecule type" value="Genomic_DNA"/>
</dbReference>
<evidence type="ECO:0000313" key="2">
    <source>
        <dbReference type="Proteomes" id="UP001162131"/>
    </source>
</evidence>
<accession>A0AAU9K1P6</accession>